<organism evidence="3 4">
    <name type="scientific">Saguinus oedipus</name>
    <name type="common">Cotton-top tamarin</name>
    <name type="synonym">Oedipomidas oedipus</name>
    <dbReference type="NCBI Taxonomy" id="9490"/>
    <lineage>
        <taxon>Eukaryota</taxon>
        <taxon>Metazoa</taxon>
        <taxon>Chordata</taxon>
        <taxon>Craniata</taxon>
        <taxon>Vertebrata</taxon>
        <taxon>Euteleostomi</taxon>
        <taxon>Mammalia</taxon>
        <taxon>Eutheria</taxon>
        <taxon>Euarchontoglires</taxon>
        <taxon>Primates</taxon>
        <taxon>Haplorrhini</taxon>
        <taxon>Platyrrhini</taxon>
        <taxon>Cebidae</taxon>
        <taxon>Callitrichinae</taxon>
        <taxon>Saguinus</taxon>
    </lineage>
</organism>
<dbReference type="EMBL" id="JASSZA010000012">
    <property type="protein sequence ID" value="KAK2096163.1"/>
    <property type="molecule type" value="Genomic_DNA"/>
</dbReference>
<sequence length="443" mass="49162">MAAVAAGAAGSAAPAAAAGVPGSVLTGDRLYSGVLITLENCLLPDDKLHFTLSRSSSLETDTETDLRVVGCKLIQAAGILLRLPQVAMDTGRVLFQRFFYTKSFVKHSVEHVSMAWVHLASQIEEAPRRIWDVVNVFHHLRQLREKKKPVSLLLDQDYVPSGVLECEHNQHLAQTSWNYMNDSLRTDVFMRFQPESIACAFIYLAFRSLEISAQSEICLKIFQLSARKKVDLTHLQGEVEKRKHAMEEAQARGLLPGGTQVPDGTAGFSPAPKLAESPTEGKGSKPSPLSVKNSKRRAEGTKKAKAGSPVNGLPKGRESRSRSELRKSDSGSTSGGSKSQSGSRSRSDSPPRQAPRSTPYKNSEIRGSRKSKDCKYPPQKPHKSRSRSSSCSRSRSRERVGNPGKYKKKSHYYRDQRRERSRSYERTGCRCEPDHPGHSRHRR</sequence>
<feature type="compositionally biased region" description="Basic and acidic residues" evidence="2">
    <location>
        <begin position="412"/>
        <end position="437"/>
    </location>
</feature>
<evidence type="ECO:0000256" key="2">
    <source>
        <dbReference type="SAM" id="MobiDB-lite"/>
    </source>
</evidence>
<protein>
    <submittedName>
        <fullName evidence="3">Cyclin-L2</fullName>
    </submittedName>
</protein>
<reference evidence="3 4" key="1">
    <citation type="submission" date="2023-05" db="EMBL/GenBank/DDBJ databases">
        <title>B98-5 Cell Line De Novo Hybrid Assembly: An Optical Mapping Approach.</title>
        <authorList>
            <person name="Kananen K."/>
            <person name="Auerbach J.A."/>
            <person name="Kautto E."/>
            <person name="Blachly J.S."/>
        </authorList>
    </citation>
    <scope>NUCLEOTIDE SEQUENCE [LARGE SCALE GENOMIC DNA]</scope>
    <source>
        <strain evidence="3">B95-8</strain>
        <tissue evidence="3">Cell line</tissue>
    </source>
</reference>
<keyword evidence="4" id="KW-1185">Reference proteome</keyword>
<evidence type="ECO:0000313" key="4">
    <source>
        <dbReference type="Proteomes" id="UP001266305"/>
    </source>
</evidence>
<feature type="compositionally biased region" description="Basic and acidic residues" evidence="2">
    <location>
        <begin position="363"/>
        <end position="375"/>
    </location>
</feature>
<comment type="caution">
    <text evidence="3">The sequence shown here is derived from an EMBL/GenBank/DDBJ whole genome shotgun (WGS) entry which is preliminary data.</text>
</comment>
<dbReference type="InterPro" id="IPR043198">
    <property type="entry name" value="Cyclin/Ssn8"/>
</dbReference>
<evidence type="ECO:0000313" key="3">
    <source>
        <dbReference type="EMBL" id="KAK2096163.1"/>
    </source>
</evidence>
<feature type="compositionally biased region" description="Basic and acidic residues" evidence="2">
    <location>
        <begin position="315"/>
        <end position="329"/>
    </location>
</feature>
<dbReference type="Proteomes" id="UP001266305">
    <property type="component" value="Unassembled WGS sequence"/>
</dbReference>
<dbReference type="Gene3D" id="1.10.472.10">
    <property type="entry name" value="Cyclin-like"/>
    <property type="match status" value="1"/>
</dbReference>
<dbReference type="PIRSF" id="PIRSF036580">
    <property type="entry name" value="Cyclin_L"/>
    <property type="match status" value="1"/>
</dbReference>
<dbReference type="SUPFAM" id="SSF47954">
    <property type="entry name" value="Cyclin-like"/>
    <property type="match status" value="2"/>
</dbReference>
<feature type="region of interest" description="Disordered" evidence="2">
    <location>
        <begin position="253"/>
        <end position="443"/>
    </location>
</feature>
<proteinExistence type="predicted"/>
<keyword evidence="1" id="KW-0195">Cyclin</keyword>
<accession>A0ABQ9UGE6</accession>
<feature type="compositionally biased region" description="Low complexity" evidence="2">
    <location>
        <begin position="330"/>
        <end position="351"/>
    </location>
</feature>
<name>A0ABQ9UGE6_SAGOE</name>
<evidence type="ECO:0000256" key="1">
    <source>
        <dbReference type="ARBA" id="ARBA00023127"/>
    </source>
</evidence>
<dbReference type="PANTHER" id="PTHR10026">
    <property type="entry name" value="CYCLIN"/>
    <property type="match status" value="1"/>
</dbReference>
<gene>
    <name evidence="3" type="primary">CCNL2</name>
    <name evidence="3" type="ORF">P7K49_025197</name>
</gene>
<dbReference type="InterPro" id="IPR036915">
    <property type="entry name" value="Cyclin-like_sf"/>
</dbReference>